<dbReference type="Proteomes" id="UP000032417">
    <property type="component" value="Chromosome 1"/>
</dbReference>
<dbReference type="EMBL" id="LN515532">
    <property type="protein sequence ID" value="CEA15698.1"/>
    <property type="molecule type" value="Genomic_DNA"/>
</dbReference>
<dbReference type="KEGG" id="pbt:ING2E5B_0942"/>
<organism evidence="2 3">
    <name type="scientific">Fermentimonas caenicola</name>
    <dbReference type="NCBI Taxonomy" id="1562970"/>
    <lineage>
        <taxon>Bacteria</taxon>
        <taxon>Pseudomonadati</taxon>
        <taxon>Bacteroidota</taxon>
        <taxon>Bacteroidia</taxon>
        <taxon>Bacteroidales</taxon>
        <taxon>Dysgonomonadaceae</taxon>
        <taxon>Fermentimonas</taxon>
    </lineage>
</organism>
<name>A0A098BZV4_9BACT</name>
<keyword evidence="1" id="KW-0812">Transmembrane</keyword>
<dbReference type="OrthoDB" id="1027344at2"/>
<dbReference type="AlphaFoldDB" id="A0A098BZV4"/>
<evidence type="ECO:0000256" key="1">
    <source>
        <dbReference type="SAM" id="Phobius"/>
    </source>
</evidence>
<evidence type="ECO:0000313" key="3">
    <source>
        <dbReference type="Proteomes" id="UP000032417"/>
    </source>
</evidence>
<dbReference type="HOGENOM" id="CLU_137778_1_0_10"/>
<reference evidence="2 3" key="1">
    <citation type="submission" date="2014-08" db="EMBL/GenBank/DDBJ databases">
        <authorList>
            <person name="Wibberg D."/>
        </authorList>
    </citation>
    <scope>NUCLEOTIDE SEQUENCE [LARGE SCALE GENOMIC DNA]</scope>
    <source>
        <strain evidence="3">ING2-E5B</strain>
    </source>
</reference>
<keyword evidence="1" id="KW-1133">Transmembrane helix</keyword>
<keyword evidence="3" id="KW-1185">Reference proteome</keyword>
<evidence type="ECO:0000313" key="2">
    <source>
        <dbReference type="EMBL" id="CEA15698.1"/>
    </source>
</evidence>
<dbReference type="STRING" id="1562970.ING2E5B_0942"/>
<keyword evidence="1" id="KW-0472">Membrane</keyword>
<accession>A0A098BZV4</accession>
<sequence>MKIIYSNYLPFNRFKAINLFGIVFARRQYFPLDKRTINHEYIHTRQMFELFIVGFYIWYILEWLYKLIIYKDRLMAYKKISFEKEAYINNINLDYLRERKLFSFIKYL</sequence>
<protein>
    <submittedName>
        <fullName evidence="2">Putative membrane protein</fullName>
    </submittedName>
</protein>
<feature type="transmembrane region" description="Helical" evidence="1">
    <location>
        <begin position="50"/>
        <end position="69"/>
    </location>
</feature>
<proteinExistence type="predicted"/>
<gene>
    <name evidence="2" type="ORF">ING2E5B_0942</name>
</gene>